<evidence type="ECO:0000313" key="2">
    <source>
        <dbReference type="Proteomes" id="UP000032552"/>
    </source>
</evidence>
<organism evidence="1 2">
    <name type="scientific">Lacticaseibacillus paracasei NRIC 0644</name>
    <dbReference type="NCBI Taxonomy" id="1435038"/>
    <lineage>
        <taxon>Bacteria</taxon>
        <taxon>Bacillati</taxon>
        <taxon>Bacillota</taxon>
        <taxon>Bacilli</taxon>
        <taxon>Lactobacillales</taxon>
        <taxon>Lactobacillaceae</taxon>
        <taxon>Lacticaseibacillus</taxon>
    </lineage>
</organism>
<accession>A0A0C9PRJ0</accession>
<proteinExistence type="predicted"/>
<protein>
    <submittedName>
        <fullName evidence="1">Uncharacterized protein</fullName>
    </submittedName>
</protein>
<gene>
    <name evidence="1" type="ORF">LC0644_2175</name>
</gene>
<comment type="caution">
    <text evidence="1">The sequence shown here is derived from an EMBL/GenBank/DDBJ whole genome shotgun (WGS) entry which is preliminary data.</text>
</comment>
<reference evidence="2" key="1">
    <citation type="submission" date="2014-05" db="EMBL/GenBank/DDBJ databases">
        <title>Whole genome sequencing of Lactobacillus casei NRIC0644.</title>
        <authorList>
            <person name="Atarashi H."/>
            <person name="Yoshida Y."/>
            <person name="Fujimura S."/>
            <person name="Tanaka N."/>
            <person name="Shiwa Y."/>
            <person name="Yoshikawa H."/>
            <person name="Okada S."/>
            <person name="Nakagawa J."/>
        </authorList>
    </citation>
    <scope>NUCLEOTIDE SEQUENCE [LARGE SCALE GENOMIC DNA]</scope>
    <source>
        <strain evidence="2">NRIC0644</strain>
    </source>
</reference>
<evidence type="ECO:0000313" key="1">
    <source>
        <dbReference type="EMBL" id="GAN37586.1"/>
    </source>
</evidence>
<sequence length="106" mass="12427">MFGGLIMENKSSALQTVTRHLVASYREFFDLAAPTAKMPSHQLDLFLDQAMHRQYQVALFFDQDRPPFIGRITRPLGEKRYLVKAYHSNVYRIITEAEVSYIKRFK</sequence>
<dbReference type="AlphaFoldDB" id="A0A0C9PRJ0"/>
<name>A0A0C9PRJ0_LACPA</name>
<dbReference type="Proteomes" id="UP000032552">
    <property type="component" value="Unassembled WGS sequence"/>
</dbReference>
<dbReference type="EMBL" id="BAYM01000244">
    <property type="protein sequence ID" value="GAN37586.1"/>
    <property type="molecule type" value="Genomic_DNA"/>
</dbReference>